<protein>
    <recommendedName>
        <fullName evidence="3">Inovirus Gp2 family protein</fullName>
    </recommendedName>
</protein>
<dbReference type="RefSeq" id="WP_144389258.1">
    <property type="nucleotide sequence ID" value="NZ_CANNCB010000085.1"/>
</dbReference>
<evidence type="ECO:0000313" key="2">
    <source>
        <dbReference type="Proteomes" id="UP000319828"/>
    </source>
</evidence>
<proteinExistence type="predicted"/>
<comment type="caution">
    <text evidence="1">The sequence shown here is derived from an EMBL/GenBank/DDBJ whole genome shotgun (WGS) entry which is preliminary data.</text>
</comment>
<dbReference type="EMBL" id="VMKJ01000076">
    <property type="protein sequence ID" value="TVO31540.1"/>
    <property type="molecule type" value="Genomic_DNA"/>
</dbReference>
<gene>
    <name evidence="1" type="ORF">FOF44_17945</name>
</gene>
<evidence type="ECO:0000313" key="1">
    <source>
        <dbReference type="EMBL" id="TVO31540.1"/>
    </source>
</evidence>
<organism evidence="1 2">
    <name type="scientific">Vibrio algivorus</name>
    <dbReference type="NCBI Taxonomy" id="1667024"/>
    <lineage>
        <taxon>Bacteria</taxon>
        <taxon>Pseudomonadati</taxon>
        <taxon>Pseudomonadota</taxon>
        <taxon>Gammaproteobacteria</taxon>
        <taxon>Vibrionales</taxon>
        <taxon>Vibrionaceae</taxon>
        <taxon>Vibrio</taxon>
    </lineage>
</organism>
<evidence type="ECO:0008006" key="3">
    <source>
        <dbReference type="Google" id="ProtNLM"/>
    </source>
</evidence>
<dbReference type="OrthoDB" id="9945416at2"/>
<sequence length="236" mass="27550">MNISAVINHLLSSNLNLHEHTQHHHQGKPLAYPVTLANQSQLDTCFHALEHSIQKHPLRLVFAVILEHPPRNGGCVKNLNHRPHATSLQTPTTEPKIPDKMMQAYFDNINHRLEKYYIPRRNRKFSRMPFHALTKPITEHQTIVVFLFNRSEYKSLGRDTGLSKYLITQLNSAWTDTIDFIDGYMSGLSWWSRVGKQWEVNMKHGSKQSEMDAMRYQLSWLAHPSLGDSPIQYWRY</sequence>
<dbReference type="AlphaFoldDB" id="A0A557NSY3"/>
<reference evidence="1 2" key="1">
    <citation type="submission" date="2019-07" db="EMBL/GenBank/DDBJ databases">
        <title>The draft genome sequence of Vibrio algivorus M1486.</title>
        <authorList>
            <person name="Meng X."/>
        </authorList>
    </citation>
    <scope>NUCLEOTIDE SEQUENCE [LARGE SCALE GENOMIC DNA]</scope>
    <source>
        <strain evidence="1 2">M1486</strain>
    </source>
</reference>
<name>A0A557NSY3_9VIBR</name>
<dbReference type="Proteomes" id="UP000319828">
    <property type="component" value="Unassembled WGS sequence"/>
</dbReference>
<accession>A0A557NSY3</accession>